<accession>A0A2G9PCQ1</accession>
<name>A0A2G9PCQ1_AQUCT</name>
<dbReference type="AlphaFoldDB" id="A0A2G9PCQ1"/>
<dbReference type="Proteomes" id="UP000228934">
    <property type="component" value="Unassembled WGS sequence"/>
</dbReference>
<reference evidence="2" key="1">
    <citation type="journal article" date="2017" name="Nat. Commun.">
        <title>The North American bullfrog draft genome provides insight into hormonal regulation of long noncoding RNA.</title>
        <authorList>
            <person name="Hammond S.A."/>
            <person name="Warren R.L."/>
            <person name="Vandervalk B.P."/>
            <person name="Kucuk E."/>
            <person name="Khan H."/>
            <person name="Gibb E.A."/>
            <person name="Pandoh P."/>
            <person name="Kirk H."/>
            <person name="Zhao Y."/>
            <person name="Jones M."/>
            <person name="Mungall A.J."/>
            <person name="Coope R."/>
            <person name="Pleasance S."/>
            <person name="Moore R.A."/>
            <person name="Holt R.A."/>
            <person name="Round J.M."/>
            <person name="Ohora S."/>
            <person name="Walle B.V."/>
            <person name="Veldhoen N."/>
            <person name="Helbing C.C."/>
            <person name="Birol I."/>
        </authorList>
    </citation>
    <scope>NUCLEOTIDE SEQUENCE [LARGE SCALE GENOMIC DNA]</scope>
</reference>
<dbReference type="EMBL" id="KV922495">
    <property type="protein sequence ID" value="PIO00673.1"/>
    <property type="molecule type" value="Genomic_DNA"/>
</dbReference>
<proteinExistence type="predicted"/>
<protein>
    <submittedName>
        <fullName evidence="1">Uncharacterized protein</fullName>
    </submittedName>
</protein>
<sequence>MHFGGFSYIKWICASSKHICLMSECRFPHHSIPKAPMLSKVNLYVLKYGSFCF</sequence>
<keyword evidence="2" id="KW-1185">Reference proteome</keyword>
<evidence type="ECO:0000313" key="1">
    <source>
        <dbReference type="EMBL" id="PIO00673.1"/>
    </source>
</evidence>
<organism evidence="1 2">
    <name type="scientific">Aquarana catesbeiana</name>
    <name type="common">American bullfrog</name>
    <name type="synonym">Rana catesbeiana</name>
    <dbReference type="NCBI Taxonomy" id="8400"/>
    <lineage>
        <taxon>Eukaryota</taxon>
        <taxon>Metazoa</taxon>
        <taxon>Chordata</taxon>
        <taxon>Craniata</taxon>
        <taxon>Vertebrata</taxon>
        <taxon>Euteleostomi</taxon>
        <taxon>Amphibia</taxon>
        <taxon>Batrachia</taxon>
        <taxon>Anura</taxon>
        <taxon>Neobatrachia</taxon>
        <taxon>Ranoidea</taxon>
        <taxon>Ranidae</taxon>
        <taxon>Aquarana</taxon>
    </lineage>
</organism>
<evidence type="ECO:0000313" key="2">
    <source>
        <dbReference type="Proteomes" id="UP000228934"/>
    </source>
</evidence>
<gene>
    <name evidence="1" type="ORF">AB205_0217070</name>
</gene>